<accession>A0ABV9EVM5</accession>
<gene>
    <name evidence="3" type="ORF">ACFO3E_05830</name>
</gene>
<sequence length="147" mass="16344">MQITSSCKKIRPATDQTASERRIDPAHRCDGFSRGRLSQSLMMCVDAEPSCVRTLAEQLRRISEINCVVLLVGRFNLLATSLFTNIEQLDHLVKTQTRNLPGVQRVETAVSVHNPKYEGASPGSCQSLSRPQIWLPEALRLQIASPT</sequence>
<evidence type="ECO:0000259" key="2">
    <source>
        <dbReference type="Pfam" id="PF01037"/>
    </source>
</evidence>
<proteinExistence type="predicted"/>
<dbReference type="Proteomes" id="UP001595957">
    <property type="component" value="Unassembled WGS sequence"/>
</dbReference>
<dbReference type="InterPro" id="IPR019887">
    <property type="entry name" value="Tscrpt_reg_AsnC/Lrp_C"/>
</dbReference>
<reference evidence="4" key="1">
    <citation type="journal article" date="2019" name="Int. J. Syst. Evol. Microbiol.">
        <title>The Global Catalogue of Microorganisms (GCM) 10K type strain sequencing project: providing services to taxonomists for standard genome sequencing and annotation.</title>
        <authorList>
            <consortium name="The Broad Institute Genomics Platform"/>
            <consortium name="The Broad Institute Genome Sequencing Center for Infectious Disease"/>
            <person name="Wu L."/>
            <person name="Ma J."/>
        </authorList>
    </citation>
    <scope>NUCLEOTIDE SEQUENCE [LARGE SCALE GENOMIC DNA]</scope>
    <source>
        <strain evidence="4">NBRC 103632</strain>
    </source>
</reference>
<evidence type="ECO:0000256" key="1">
    <source>
        <dbReference type="SAM" id="MobiDB-lite"/>
    </source>
</evidence>
<dbReference type="SUPFAM" id="SSF54909">
    <property type="entry name" value="Dimeric alpha+beta barrel"/>
    <property type="match status" value="1"/>
</dbReference>
<feature type="domain" description="Transcription regulator AsnC/Lrp ligand binding" evidence="2">
    <location>
        <begin position="45"/>
        <end position="111"/>
    </location>
</feature>
<dbReference type="InterPro" id="IPR011008">
    <property type="entry name" value="Dimeric_a/b-barrel"/>
</dbReference>
<dbReference type="EMBL" id="JBHSFZ010000007">
    <property type="protein sequence ID" value="MFC4593711.1"/>
    <property type="molecule type" value="Genomic_DNA"/>
</dbReference>
<organism evidence="3 4">
    <name type="scientific">Sphingobium tyrosinilyticum</name>
    <dbReference type="NCBI Taxonomy" id="2715436"/>
    <lineage>
        <taxon>Bacteria</taxon>
        <taxon>Pseudomonadati</taxon>
        <taxon>Pseudomonadota</taxon>
        <taxon>Alphaproteobacteria</taxon>
        <taxon>Sphingomonadales</taxon>
        <taxon>Sphingomonadaceae</taxon>
        <taxon>Sphingobium</taxon>
    </lineage>
</organism>
<evidence type="ECO:0000313" key="4">
    <source>
        <dbReference type="Proteomes" id="UP001595957"/>
    </source>
</evidence>
<dbReference type="Gene3D" id="3.30.70.920">
    <property type="match status" value="1"/>
</dbReference>
<comment type="caution">
    <text evidence="3">The sequence shown here is derived from an EMBL/GenBank/DDBJ whole genome shotgun (WGS) entry which is preliminary data.</text>
</comment>
<name>A0ABV9EVM5_9SPHN</name>
<dbReference type="Pfam" id="PF01037">
    <property type="entry name" value="AsnC_trans_reg"/>
    <property type="match status" value="1"/>
</dbReference>
<feature type="region of interest" description="Disordered" evidence="1">
    <location>
        <begin position="1"/>
        <end position="21"/>
    </location>
</feature>
<evidence type="ECO:0000313" key="3">
    <source>
        <dbReference type="EMBL" id="MFC4593711.1"/>
    </source>
</evidence>
<dbReference type="RefSeq" id="WP_380803117.1">
    <property type="nucleotide sequence ID" value="NZ_JBHSFZ010000007.1"/>
</dbReference>
<protein>
    <submittedName>
        <fullName evidence="3">Lrp/AsnC ligand binding domain-containing protein</fullName>
    </submittedName>
</protein>
<keyword evidence="4" id="KW-1185">Reference proteome</keyword>